<dbReference type="EMBL" id="PRKW01000002">
    <property type="protein sequence ID" value="PPB49880.1"/>
    <property type="molecule type" value="Genomic_DNA"/>
</dbReference>
<organism evidence="2 3">
    <name type="scientific">Arthrobacter pityocampae</name>
    <dbReference type="NCBI Taxonomy" id="547334"/>
    <lineage>
        <taxon>Bacteria</taxon>
        <taxon>Bacillati</taxon>
        <taxon>Actinomycetota</taxon>
        <taxon>Actinomycetes</taxon>
        <taxon>Micrococcales</taxon>
        <taxon>Micrococcaceae</taxon>
        <taxon>Arthrobacter</taxon>
    </lineage>
</organism>
<proteinExistence type="predicted"/>
<feature type="transmembrane region" description="Helical" evidence="1">
    <location>
        <begin position="42"/>
        <end position="64"/>
    </location>
</feature>
<keyword evidence="1" id="KW-0472">Membrane</keyword>
<dbReference type="Proteomes" id="UP000239297">
    <property type="component" value="Unassembled WGS sequence"/>
</dbReference>
<sequence>MRAWVRYMCMVGLAVIAWVILMTVQGRLDAPSSAESTNLEIFYSLSFVLSLPAIVIIGGFWALIGRAATLKRQTLAHLQTNPR</sequence>
<keyword evidence="1" id="KW-0812">Transmembrane</keyword>
<dbReference type="AlphaFoldDB" id="A0A2S5IZG3"/>
<keyword evidence="1" id="KW-1133">Transmembrane helix</keyword>
<comment type="caution">
    <text evidence="2">The sequence shown here is derived from an EMBL/GenBank/DDBJ whole genome shotgun (WGS) entry which is preliminary data.</text>
</comment>
<evidence type="ECO:0000313" key="3">
    <source>
        <dbReference type="Proteomes" id="UP000239297"/>
    </source>
</evidence>
<accession>A0A2S5IZG3</accession>
<reference evidence="2 3" key="1">
    <citation type="journal article" date="2014" name="Int. J. Syst. Evol. Microbiol.">
        <title>Arthrobacter pityocampae sp. nov., isolated from Thaumetopoea pityocampa (Lep., Thaumetopoeidae).</title>
        <authorList>
            <person name="Ince I.A."/>
            <person name="Demirbag Z."/>
            <person name="Kati H."/>
        </authorList>
    </citation>
    <scope>NUCLEOTIDE SEQUENCE [LARGE SCALE GENOMIC DNA]</scope>
    <source>
        <strain evidence="2 3">Tp2</strain>
    </source>
</reference>
<gene>
    <name evidence="2" type="ORF">C4K88_04095</name>
</gene>
<protein>
    <submittedName>
        <fullName evidence="2">Uncharacterized protein</fullName>
    </submittedName>
</protein>
<keyword evidence="3" id="KW-1185">Reference proteome</keyword>
<evidence type="ECO:0000313" key="2">
    <source>
        <dbReference type="EMBL" id="PPB49880.1"/>
    </source>
</evidence>
<evidence type="ECO:0000256" key="1">
    <source>
        <dbReference type="SAM" id="Phobius"/>
    </source>
</evidence>
<name>A0A2S5IZG3_9MICC</name>